<comment type="caution">
    <text evidence="1">The sequence shown here is derived from an EMBL/GenBank/DDBJ whole genome shotgun (WGS) entry which is preliminary data.</text>
</comment>
<dbReference type="EMBL" id="AWFF01000065">
    <property type="protein sequence ID" value="KCZ52528.1"/>
    <property type="molecule type" value="Genomic_DNA"/>
</dbReference>
<name>A0A062U458_9PROT</name>
<accession>A0A062U458</accession>
<dbReference type="AlphaFoldDB" id="A0A062U458"/>
<dbReference type="Proteomes" id="UP000027037">
    <property type="component" value="Unassembled WGS sequence"/>
</dbReference>
<sequence length="31" mass="3677">MQDFCTKPHRFVSAMILQQALQDQKPNEDKE</sequence>
<organism evidence="1 2">
    <name type="scientific">Hyphomonas beringensis</name>
    <dbReference type="NCBI Taxonomy" id="1280946"/>
    <lineage>
        <taxon>Bacteria</taxon>
        <taxon>Pseudomonadati</taxon>
        <taxon>Pseudomonadota</taxon>
        <taxon>Alphaproteobacteria</taxon>
        <taxon>Hyphomonadales</taxon>
        <taxon>Hyphomonadaceae</taxon>
        <taxon>Hyphomonas</taxon>
    </lineage>
</organism>
<keyword evidence="2" id="KW-1185">Reference proteome</keyword>
<evidence type="ECO:0000313" key="2">
    <source>
        <dbReference type="Proteomes" id="UP000027037"/>
    </source>
</evidence>
<evidence type="ECO:0000313" key="1">
    <source>
        <dbReference type="EMBL" id="KCZ52528.1"/>
    </source>
</evidence>
<protein>
    <submittedName>
        <fullName evidence="1">Uncharacterized protein</fullName>
    </submittedName>
</protein>
<gene>
    <name evidence="1" type="ORF">HY29_04385</name>
</gene>
<reference evidence="1 2" key="1">
    <citation type="journal article" date="2014" name="Antonie Van Leeuwenhoek">
        <title>Hyphomonas beringensis sp. nov. and Hyphomonas chukchiensis sp. nov., isolated from surface seawater of the Bering Sea and Chukchi Sea.</title>
        <authorList>
            <person name="Li C."/>
            <person name="Lai Q."/>
            <person name="Li G."/>
            <person name="Dong C."/>
            <person name="Wang J."/>
            <person name="Liao Y."/>
            <person name="Shao Z."/>
        </authorList>
    </citation>
    <scope>NUCLEOTIDE SEQUENCE [LARGE SCALE GENOMIC DNA]</scope>
    <source>
        <strain evidence="1 2">25B14_1</strain>
    </source>
</reference>
<proteinExistence type="predicted"/>